<evidence type="ECO:0000313" key="12">
    <source>
        <dbReference type="Proteomes" id="UP000187406"/>
    </source>
</evidence>
<comment type="cofactor">
    <cofactor evidence="2">
        <name>Zn(2+)</name>
        <dbReference type="ChEBI" id="CHEBI:29105"/>
    </cofactor>
</comment>
<dbReference type="Gene3D" id="3.40.630.10">
    <property type="entry name" value="Zn peptidases"/>
    <property type="match status" value="1"/>
</dbReference>
<evidence type="ECO:0000256" key="5">
    <source>
        <dbReference type="ARBA" id="ARBA00022438"/>
    </source>
</evidence>
<dbReference type="GO" id="GO:0005737">
    <property type="term" value="C:cytoplasm"/>
    <property type="evidence" value="ECO:0007669"/>
    <property type="project" value="UniProtKB-ARBA"/>
</dbReference>
<dbReference type="InterPro" id="IPR023358">
    <property type="entry name" value="Peptidase_M18_dom2"/>
</dbReference>
<dbReference type="GO" id="GO:0008237">
    <property type="term" value="F:metallopeptidase activity"/>
    <property type="evidence" value="ECO:0007669"/>
    <property type="project" value="UniProtKB-KW"/>
</dbReference>
<dbReference type="GO" id="GO:0006508">
    <property type="term" value="P:proteolysis"/>
    <property type="evidence" value="ECO:0007669"/>
    <property type="project" value="UniProtKB-KW"/>
</dbReference>
<proteinExistence type="inferred from homology"/>
<dbReference type="InParanoid" id="A0A1Q3CCR3"/>
<dbReference type="AlphaFoldDB" id="A0A1Q3CCR3"/>
<comment type="similarity">
    <text evidence="3">Belongs to the peptidase M18 family.</text>
</comment>
<keyword evidence="10" id="KW-0482">Metalloprotease</keyword>
<comment type="catalytic activity">
    <reaction evidence="1">
        <text>Release of an N-terminal aspartate or glutamate from a peptide, with a preference for aspartate.</text>
        <dbReference type="EC" id="3.4.11.21"/>
    </reaction>
</comment>
<dbReference type="PANTHER" id="PTHR28570">
    <property type="entry name" value="ASPARTYL AMINOPEPTIDASE"/>
    <property type="match status" value="1"/>
</dbReference>
<dbReference type="STRING" id="3775.A0A1Q3CCR3"/>
<keyword evidence="7" id="KW-0479">Metal-binding</keyword>
<evidence type="ECO:0000256" key="1">
    <source>
        <dbReference type="ARBA" id="ARBA00001335"/>
    </source>
</evidence>
<keyword evidence="12" id="KW-1185">Reference proteome</keyword>
<keyword evidence="6" id="KW-0645">Protease</keyword>
<sequence>MLSENDEWDLKPGGRYFFRRNMSSMVAFIIWEKYNVGNAGTIIVRGSDGSFLPKLFKIKTPLVRVPNGTVNKDGFKPNLETDLIPLLATKVEEAYMQTKDTVNLLPSKVAHHTLLLQIFLNDLDCGIVDIVSIELKICDTQPSCLGGANNEFIFFGRLDNFASSYCSLRALMDSCGSPKDLSGEHAIRMIALFDNEEVGSNSCQGVGAPIMFREMKCIICSSPHEYVSYIVVSRSLMSLNKHQTVKFLFLICS</sequence>
<accession>A0A1Q3CCR3</accession>
<dbReference type="InterPro" id="IPR001948">
    <property type="entry name" value="Peptidase_M18"/>
</dbReference>
<keyword evidence="8" id="KW-0378">Hydrolase</keyword>
<dbReference type="SUPFAM" id="SSF53187">
    <property type="entry name" value="Zn-dependent exopeptidases"/>
    <property type="match status" value="1"/>
</dbReference>
<evidence type="ECO:0000256" key="8">
    <source>
        <dbReference type="ARBA" id="ARBA00022801"/>
    </source>
</evidence>
<evidence type="ECO:0000256" key="3">
    <source>
        <dbReference type="ARBA" id="ARBA00008290"/>
    </source>
</evidence>
<protein>
    <recommendedName>
        <fullName evidence="4">aspartyl aminopeptidase</fullName>
        <ecNumber evidence="4">3.4.11.21</ecNumber>
    </recommendedName>
</protein>
<evidence type="ECO:0000256" key="10">
    <source>
        <dbReference type="ARBA" id="ARBA00023049"/>
    </source>
</evidence>
<dbReference type="GO" id="GO:0008270">
    <property type="term" value="F:zinc ion binding"/>
    <property type="evidence" value="ECO:0007669"/>
    <property type="project" value="InterPro"/>
</dbReference>
<evidence type="ECO:0000256" key="7">
    <source>
        <dbReference type="ARBA" id="ARBA00022723"/>
    </source>
</evidence>
<evidence type="ECO:0000256" key="2">
    <source>
        <dbReference type="ARBA" id="ARBA00001947"/>
    </source>
</evidence>
<dbReference type="OrthoDB" id="9880441at2759"/>
<dbReference type="EC" id="3.4.11.21" evidence="4"/>
<organism evidence="11 12">
    <name type="scientific">Cephalotus follicularis</name>
    <name type="common">Albany pitcher plant</name>
    <dbReference type="NCBI Taxonomy" id="3775"/>
    <lineage>
        <taxon>Eukaryota</taxon>
        <taxon>Viridiplantae</taxon>
        <taxon>Streptophyta</taxon>
        <taxon>Embryophyta</taxon>
        <taxon>Tracheophyta</taxon>
        <taxon>Spermatophyta</taxon>
        <taxon>Magnoliopsida</taxon>
        <taxon>eudicotyledons</taxon>
        <taxon>Gunneridae</taxon>
        <taxon>Pentapetalae</taxon>
        <taxon>rosids</taxon>
        <taxon>fabids</taxon>
        <taxon>Oxalidales</taxon>
        <taxon>Cephalotaceae</taxon>
        <taxon>Cephalotus</taxon>
    </lineage>
</organism>
<keyword evidence="5" id="KW-0031">Aminopeptidase</keyword>
<name>A0A1Q3CCR3_CEPFO</name>
<evidence type="ECO:0000256" key="9">
    <source>
        <dbReference type="ARBA" id="ARBA00022833"/>
    </source>
</evidence>
<comment type="caution">
    <text evidence="11">The sequence shown here is derived from an EMBL/GenBank/DDBJ whole genome shotgun (WGS) entry which is preliminary data.</text>
</comment>
<dbReference type="Proteomes" id="UP000187406">
    <property type="component" value="Unassembled WGS sequence"/>
</dbReference>
<gene>
    <name evidence="11" type="ORF">CFOL_v3_21475</name>
</gene>
<evidence type="ECO:0000256" key="4">
    <source>
        <dbReference type="ARBA" id="ARBA00011965"/>
    </source>
</evidence>
<dbReference type="Gene3D" id="2.30.250.10">
    <property type="entry name" value="Aminopeptidase i, Domain 2"/>
    <property type="match status" value="1"/>
</dbReference>
<keyword evidence="9" id="KW-0862">Zinc</keyword>
<reference evidence="12" key="1">
    <citation type="submission" date="2016-04" db="EMBL/GenBank/DDBJ databases">
        <title>Cephalotus genome sequencing.</title>
        <authorList>
            <person name="Fukushima K."/>
            <person name="Hasebe M."/>
            <person name="Fang X."/>
        </authorList>
    </citation>
    <scope>NUCLEOTIDE SEQUENCE [LARGE SCALE GENOMIC DNA]</scope>
    <source>
        <strain evidence="12">cv. St1</strain>
    </source>
</reference>
<dbReference type="Pfam" id="PF02127">
    <property type="entry name" value="Peptidase_M18"/>
    <property type="match status" value="1"/>
</dbReference>
<dbReference type="SUPFAM" id="SSF101821">
    <property type="entry name" value="Aminopeptidase/glucanase lid domain"/>
    <property type="match status" value="1"/>
</dbReference>
<dbReference type="PANTHER" id="PTHR28570:SF3">
    <property type="entry name" value="ASPARTYL AMINOPEPTIDASE"/>
    <property type="match status" value="1"/>
</dbReference>
<evidence type="ECO:0000256" key="6">
    <source>
        <dbReference type="ARBA" id="ARBA00022670"/>
    </source>
</evidence>
<evidence type="ECO:0000313" key="11">
    <source>
        <dbReference type="EMBL" id="GAV78007.1"/>
    </source>
</evidence>
<dbReference type="GO" id="GO:0004177">
    <property type="term" value="F:aminopeptidase activity"/>
    <property type="evidence" value="ECO:0007669"/>
    <property type="project" value="UniProtKB-KW"/>
</dbReference>
<dbReference type="EMBL" id="BDDD01001726">
    <property type="protein sequence ID" value="GAV78007.1"/>
    <property type="molecule type" value="Genomic_DNA"/>
</dbReference>